<dbReference type="HOGENOM" id="CLU_2764747_0_0_1"/>
<name>A0A0C9XQ96_9AGAR</name>
<keyword evidence="2" id="KW-1185">Reference proteome</keyword>
<dbReference type="EMBL" id="KN838638">
    <property type="protein sequence ID" value="KIJ99831.1"/>
    <property type="molecule type" value="Genomic_DNA"/>
</dbReference>
<proteinExistence type="predicted"/>
<dbReference type="Proteomes" id="UP000054477">
    <property type="component" value="Unassembled WGS sequence"/>
</dbReference>
<dbReference type="AlphaFoldDB" id="A0A0C9XQ96"/>
<reference evidence="1 2" key="1">
    <citation type="submission" date="2014-04" db="EMBL/GenBank/DDBJ databases">
        <authorList>
            <consortium name="DOE Joint Genome Institute"/>
            <person name="Kuo A."/>
            <person name="Kohler A."/>
            <person name="Nagy L.G."/>
            <person name="Floudas D."/>
            <person name="Copeland A."/>
            <person name="Barry K.W."/>
            <person name="Cichocki N."/>
            <person name="Veneault-Fourrey C."/>
            <person name="LaButti K."/>
            <person name="Lindquist E.A."/>
            <person name="Lipzen A."/>
            <person name="Lundell T."/>
            <person name="Morin E."/>
            <person name="Murat C."/>
            <person name="Sun H."/>
            <person name="Tunlid A."/>
            <person name="Henrissat B."/>
            <person name="Grigoriev I.V."/>
            <person name="Hibbett D.S."/>
            <person name="Martin F."/>
            <person name="Nordberg H.P."/>
            <person name="Cantor M.N."/>
            <person name="Hua S.X."/>
        </authorList>
    </citation>
    <scope>NUCLEOTIDE SEQUENCE [LARGE SCALE GENOMIC DNA]</scope>
    <source>
        <strain evidence="1 2">LaAM-08-1</strain>
    </source>
</reference>
<organism evidence="1 2">
    <name type="scientific">Laccaria amethystina LaAM-08-1</name>
    <dbReference type="NCBI Taxonomy" id="1095629"/>
    <lineage>
        <taxon>Eukaryota</taxon>
        <taxon>Fungi</taxon>
        <taxon>Dikarya</taxon>
        <taxon>Basidiomycota</taxon>
        <taxon>Agaricomycotina</taxon>
        <taxon>Agaricomycetes</taxon>
        <taxon>Agaricomycetidae</taxon>
        <taxon>Agaricales</taxon>
        <taxon>Agaricineae</taxon>
        <taxon>Hydnangiaceae</taxon>
        <taxon>Laccaria</taxon>
    </lineage>
</organism>
<accession>A0A0C9XQ96</accession>
<protein>
    <submittedName>
        <fullName evidence="1">Uncharacterized protein</fullName>
    </submittedName>
</protein>
<evidence type="ECO:0000313" key="2">
    <source>
        <dbReference type="Proteomes" id="UP000054477"/>
    </source>
</evidence>
<evidence type="ECO:0000313" key="1">
    <source>
        <dbReference type="EMBL" id="KIJ99831.1"/>
    </source>
</evidence>
<reference evidence="2" key="2">
    <citation type="submission" date="2015-01" db="EMBL/GenBank/DDBJ databases">
        <title>Evolutionary Origins and Diversification of the Mycorrhizal Mutualists.</title>
        <authorList>
            <consortium name="DOE Joint Genome Institute"/>
            <consortium name="Mycorrhizal Genomics Consortium"/>
            <person name="Kohler A."/>
            <person name="Kuo A."/>
            <person name="Nagy L.G."/>
            <person name="Floudas D."/>
            <person name="Copeland A."/>
            <person name="Barry K.W."/>
            <person name="Cichocki N."/>
            <person name="Veneault-Fourrey C."/>
            <person name="LaButti K."/>
            <person name="Lindquist E.A."/>
            <person name="Lipzen A."/>
            <person name="Lundell T."/>
            <person name="Morin E."/>
            <person name="Murat C."/>
            <person name="Riley R."/>
            <person name="Ohm R."/>
            <person name="Sun H."/>
            <person name="Tunlid A."/>
            <person name="Henrissat B."/>
            <person name="Grigoriev I.V."/>
            <person name="Hibbett D.S."/>
            <person name="Martin F."/>
        </authorList>
    </citation>
    <scope>NUCLEOTIDE SEQUENCE [LARGE SCALE GENOMIC DNA]</scope>
    <source>
        <strain evidence="2">LaAM-08-1</strain>
    </source>
</reference>
<feature type="non-terminal residue" evidence="1">
    <location>
        <position position="1"/>
    </location>
</feature>
<sequence length="70" mass="7859">MMSELKSFDVFMRISGEEVWMQRQLDCSPSFSLMGIVYDRDTTQTGCHPGSYQEKSLVRAPSGPVLNSPV</sequence>
<gene>
    <name evidence="1" type="ORF">K443DRAFT_679669</name>
</gene>